<sequence>MLLTPRYRPLPIISREPFPVSNRFQPFHLEQVHLNRFIVIQFILKPTQGYTTCSSHLCSDRFLQSIENRFPTSFNRFILNQFILNRFILNRFIVIHILELGSR</sequence>
<name>A0A8D8YXU4_9HEMI</name>
<protein>
    <submittedName>
        <fullName evidence="1">Uncharacterized protein</fullName>
    </submittedName>
</protein>
<proteinExistence type="predicted"/>
<accession>A0A8D8YXU4</accession>
<dbReference type="EMBL" id="HBUF01398832">
    <property type="protein sequence ID" value="CAG6736295.1"/>
    <property type="molecule type" value="Transcribed_RNA"/>
</dbReference>
<dbReference type="EMBL" id="HBUF01398834">
    <property type="protein sequence ID" value="CAG6736296.1"/>
    <property type="molecule type" value="Transcribed_RNA"/>
</dbReference>
<reference evidence="1" key="1">
    <citation type="submission" date="2021-05" db="EMBL/GenBank/DDBJ databases">
        <authorList>
            <person name="Alioto T."/>
            <person name="Alioto T."/>
            <person name="Gomez Garrido J."/>
        </authorList>
    </citation>
    <scope>NUCLEOTIDE SEQUENCE</scope>
</reference>
<dbReference type="AlphaFoldDB" id="A0A8D8YXU4"/>
<evidence type="ECO:0000313" key="1">
    <source>
        <dbReference type="EMBL" id="CAG6736296.1"/>
    </source>
</evidence>
<organism evidence="1">
    <name type="scientific">Cacopsylla melanoneura</name>
    <dbReference type="NCBI Taxonomy" id="428564"/>
    <lineage>
        <taxon>Eukaryota</taxon>
        <taxon>Metazoa</taxon>
        <taxon>Ecdysozoa</taxon>
        <taxon>Arthropoda</taxon>
        <taxon>Hexapoda</taxon>
        <taxon>Insecta</taxon>
        <taxon>Pterygota</taxon>
        <taxon>Neoptera</taxon>
        <taxon>Paraneoptera</taxon>
        <taxon>Hemiptera</taxon>
        <taxon>Sternorrhyncha</taxon>
        <taxon>Psylloidea</taxon>
        <taxon>Psyllidae</taxon>
        <taxon>Psyllinae</taxon>
        <taxon>Cacopsylla</taxon>
    </lineage>
</organism>
<dbReference type="EMBL" id="HBUF01398835">
    <property type="protein sequence ID" value="CAG6736297.1"/>
    <property type="molecule type" value="Transcribed_RNA"/>
</dbReference>